<keyword evidence="9" id="KW-1185">Reference proteome</keyword>
<dbReference type="InterPro" id="IPR037185">
    <property type="entry name" value="EmrE-like"/>
</dbReference>
<feature type="transmembrane region" description="Helical" evidence="7">
    <location>
        <begin position="200"/>
        <end position="223"/>
    </location>
</feature>
<dbReference type="GO" id="GO:0016020">
    <property type="term" value="C:membrane"/>
    <property type="evidence" value="ECO:0007669"/>
    <property type="project" value="UniProtKB-SubCell"/>
</dbReference>
<dbReference type="EMBL" id="KI630264">
    <property type="protein sequence ID" value="EYU43290.1"/>
    <property type="molecule type" value="Genomic_DNA"/>
</dbReference>
<keyword evidence="6 7" id="KW-0472">Membrane</keyword>
<keyword evidence="3 7" id="KW-0813">Transport</keyword>
<gene>
    <name evidence="8" type="ORF">MIMGU_mgv1a008106mg</name>
</gene>
<comment type="similarity">
    <text evidence="2 7">Belongs to the purine permeases (TC 2.A.7.14) family.</text>
</comment>
<accession>A0A022RWE8</accession>
<feature type="transmembrane region" description="Helical" evidence="7">
    <location>
        <begin position="62"/>
        <end position="84"/>
    </location>
</feature>
<reference evidence="8 9" key="1">
    <citation type="journal article" date="2013" name="Proc. Natl. Acad. Sci. U.S.A.">
        <title>Fine-scale variation in meiotic recombination in Mimulus inferred from population shotgun sequencing.</title>
        <authorList>
            <person name="Hellsten U."/>
            <person name="Wright K.M."/>
            <person name="Jenkins J."/>
            <person name="Shu S."/>
            <person name="Yuan Y."/>
            <person name="Wessler S.R."/>
            <person name="Schmutz J."/>
            <person name="Willis J.H."/>
            <person name="Rokhsar D.S."/>
        </authorList>
    </citation>
    <scope>NUCLEOTIDE SEQUENCE [LARGE SCALE GENOMIC DNA]</scope>
    <source>
        <strain evidence="9">cv. DUN x IM62</strain>
    </source>
</reference>
<evidence type="ECO:0000313" key="8">
    <source>
        <dbReference type="EMBL" id="EYU43290.1"/>
    </source>
</evidence>
<evidence type="ECO:0000256" key="3">
    <source>
        <dbReference type="ARBA" id="ARBA00022448"/>
    </source>
</evidence>
<name>A0A022RWE8_ERYGU</name>
<feature type="transmembrane region" description="Helical" evidence="7">
    <location>
        <begin position="35"/>
        <end position="56"/>
    </location>
</feature>
<evidence type="ECO:0000256" key="5">
    <source>
        <dbReference type="ARBA" id="ARBA00022989"/>
    </source>
</evidence>
<dbReference type="PANTHER" id="PTHR31376:SF17">
    <property type="entry name" value="PURINE PERMEASE 21-RELATED"/>
    <property type="match status" value="1"/>
</dbReference>
<feature type="transmembrane region" description="Helical" evidence="7">
    <location>
        <begin position="163"/>
        <end position="180"/>
    </location>
</feature>
<evidence type="ECO:0000256" key="2">
    <source>
        <dbReference type="ARBA" id="ARBA00006213"/>
    </source>
</evidence>
<dbReference type="eggNOG" id="ENOG502QVMQ">
    <property type="taxonomic scope" value="Eukaryota"/>
</dbReference>
<dbReference type="InterPro" id="IPR030182">
    <property type="entry name" value="PUP_plant"/>
</dbReference>
<dbReference type="GO" id="GO:0022857">
    <property type="term" value="F:transmembrane transporter activity"/>
    <property type="evidence" value="ECO:0000318"/>
    <property type="project" value="GO_Central"/>
</dbReference>
<dbReference type="GO" id="GO:0005345">
    <property type="term" value="F:purine nucleobase transmembrane transporter activity"/>
    <property type="evidence" value="ECO:0007669"/>
    <property type="project" value="UniProtKB-UniRule"/>
</dbReference>
<dbReference type="PANTHER" id="PTHR31376">
    <property type="entry name" value="OS09G0467300 PROTEIN-RELATED"/>
    <property type="match status" value="1"/>
</dbReference>
<dbReference type="GO" id="GO:0015211">
    <property type="term" value="F:purine nucleoside transmembrane transporter activity"/>
    <property type="evidence" value="ECO:0007669"/>
    <property type="project" value="UniProtKB-UniRule"/>
</dbReference>
<keyword evidence="4 7" id="KW-0812">Transmembrane</keyword>
<evidence type="ECO:0000313" key="9">
    <source>
        <dbReference type="Proteomes" id="UP000030748"/>
    </source>
</evidence>
<dbReference type="SUPFAM" id="SSF103481">
    <property type="entry name" value="Multidrug resistance efflux transporter EmrE"/>
    <property type="match status" value="1"/>
</dbReference>
<dbReference type="AlphaFoldDB" id="A0A022RWE8"/>
<sequence length="385" mass="42500">MGEIQELNFEKTGVEEDEERVIPQPKNKKRWVSTVVYTLFVLVGQSSATLLGRLYYTEGGNSVLVAALLETVGFPILIPFAIYFSSRNHLSKNNPPISNQPSDLLIKSFVYAILGLFQAATAVLYSIGLQNLPVSTFSLINSTQLGFNAVFAFFFNAQKFTPLILNALVLVTVSSALLIFQDDTTGENPNGKSKTGRFVVGFSCTLVASALYSLMLSMTQLFFQKVLKRETFSTVLKMIVYQSMVATFVVTVPLFTRGEWSSLRSEMETFETGKVTYVAVLAMIGLAWQVYAIGTVGLVFEVSSLFSNVIGAVCLPIVPIMAAIFFQEKMNGIKVISTLLAVWGFVSYVYQHYLDSCKKTSGGGGGEVETVLRESENFIKQEYRI</sequence>
<feature type="transmembrane region" description="Helical" evidence="7">
    <location>
        <begin position="134"/>
        <end position="156"/>
    </location>
</feature>
<feature type="transmembrane region" description="Helical" evidence="7">
    <location>
        <begin position="235"/>
        <end position="255"/>
    </location>
</feature>
<feature type="transmembrane region" description="Helical" evidence="7">
    <location>
        <begin position="104"/>
        <end position="128"/>
    </location>
</feature>
<dbReference type="Proteomes" id="UP000030748">
    <property type="component" value="Unassembled WGS sequence"/>
</dbReference>
<feature type="transmembrane region" description="Helical" evidence="7">
    <location>
        <begin position="305"/>
        <end position="326"/>
    </location>
</feature>
<dbReference type="OMA" id="IFFKENM"/>
<dbReference type="OrthoDB" id="1717816at2759"/>
<proteinExistence type="inferred from homology"/>
<dbReference type="STRING" id="4155.A0A022RWE8"/>
<evidence type="ECO:0000256" key="4">
    <source>
        <dbReference type="ARBA" id="ARBA00022692"/>
    </source>
</evidence>
<dbReference type="PhylomeDB" id="A0A022RWE8"/>
<keyword evidence="5 7" id="KW-1133">Transmembrane helix</keyword>
<dbReference type="Pfam" id="PF16913">
    <property type="entry name" value="PUNUT"/>
    <property type="match status" value="1"/>
</dbReference>
<evidence type="ECO:0000256" key="6">
    <source>
        <dbReference type="ARBA" id="ARBA00023136"/>
    </source>
</evidence>
<evidence type="ECO:0000256" key="1">
    <source>
        <dbReference type="ARBA" id="ARBA00004141"/>
    </source>
</evidence>
<feature type="transmembrane region" description="Helical" evidence="7">
    <location>
        <begin position="332"/>
        <end position="350"/>
    </location>
</feature>
<organism evidence="8 9">
    <name type="scientific">Erythranthe guttata</name>
    <name type="common">Yellow monkey flower</name>
    <name type="synonym">Mimulus guttatus</name>
    <dbReference type="NCBI Taxonomy" id="4155"/>
    <lineage>
        <taxon>Eukaryota</taxon>
        <taxon>Viridiplantae</taxon>
        <taxon>Streptophyta</taxon>
        <taxon>Embryophyta</taxon>
        <taxon>Tracheophyta</taxon>
        <taxon>Spermatophyta</taxon>
        <taxon>Magnoliopsida</taxon>
        <taxon>eudicotyledons</taxon>
        <taxon>Gunneridae</taxon>
        <taxon>Pentapetalae</taxon>
        <taxon>asterids</taxon>
        <taxon>lamiids</taxon>
        <taxon>Lamiales</taxon>
        <taxon>Phrymaceae</taxon>
        <taxon>Erythranthe</taxon>
    </lineage>
</organism>
<evidence type="ECO:0000256" key="7">
    <source>
        <dbReference type="RuleBase" id="RU368015"/>
    </source>
</evidence>
<dbReference type="KEGG" id="egt:105951393"/>
<comment type="subcellular location">
    <subcellularLocation>
        <location evidence="1 7">Membrane</location>
        <topology evidence="1 7">Multi-pass membrane protein</topology>
    </subcellularLocation>
</comment>
<feature type="transmembrane region" description="Helical" evidence="7">
    <location>
        <begin position="275"/>
        <end position="293"/>
    </location>
</feature>
<protein>
    <recommendedName>
        <fullName evidence="7">Probable purine permease</fullName>
    </recommendedName>
</protein>